<feature type="repeat" description="TNFR-Cys" evidence="12">
    <location>
        <begin position="55"/>
        <end position="97"/>
    </location>
</feature>
<evidence type="ECO:0000256" key="4">
    <source>
        <dbReference type="ARBA" id="ARBA00022692"/>
    </source>
</evidence>
<keyword evidence="6" id="KW-0677">Repeat</keyword>
<reference evidence="16" key="3">
    <citation type="submission" date="2025-09" db="UniProtKB">
        <authorList>
            <consortium name="Ensembl"/>
        </authorList>
    </citation>
    <scope>IDENTIFICATION</scope>
</reference>
<dbReference type="GO" id="GO:0050830">
    <property type="term" value="P:defense response to Gram-positive bacterium"/>
    <property type="evidence" value="ECO:0007669"/>
    <property type="project" value="TreeGrafter"/>
</dbReference>
<evidence type="ECO:0000256" key="13">
    <source>
        <dbReference type="SAM" id="Phobius"/>
    </source>
</evidence>
<dbReference type="FunFam" id="2.10.50.10:FF:000009">
    <property type="entry name" value="Tumor necrosis factor receptor superfamily member 14"/>
    <property type="match status" value="1"/>
</dbReference>
<keyword evidence="4 13" id="KW-0812">Transmembrane</keyword>
<dbReference type="PRINTS" id="PR01680">
    <property type="entry name" value="TNFACTORR6"/>
</dbReference>
<keyword evidence="9 12" id="KW-1015">Disulfide bond</keyword>
<evidence type="ECO:0000256" key="14">
    <source>
        <dbReference type="SAM" id="SignalP"/>
    </source>
</evidence>
<dbReference type="SMART" id="SM00208">
    <property type="entry name" value="TNFR"/>
    <property type="match status" value="3"/>
</dbReference>
<evidence type="ECO:0000256" key="6">
    <source>
        <dbReference type="ARBA" id="ARBA00022737"/>
    </source>
</evidence>
<dbReference type="PANTHER" id="PTHR46838">
    <property type="entry name" value="TUMOR NECROSIS FACTOR RECEPTOR SUPERFAMILY MEMBER 14"/>
    <property type="match status" value="1"/>
</dbReference>
<keyword evidence="5 14" id="KW-0732">Signal</keyword>
<dbReference type="GO" id="GO:0050829">
    <property type="term" value="P:defense response to Gram-negative bacterium"/>
    <property type="evidence" value="ECO:0007669"/>
    <property type="project" value="TreeGrafter"/>
</dbReference>
<dbReference type="InterPro" id="IPR001368">
    <property type="entry name" value="TNFR/NGFR_Cys_rich_reg"/>
</dbReference>
<dbReference type="GeneTree" id="ENSGT00950000183126"/>
<organism evidence="16 17">
    <name type="scientific">Maylandia zebra</name>
    <name type="common">zebra mbuna</name>
    <dbReference type="NCBI Taxonomy" id="106582"/>
    <lineage>
        <taxon>Eukaryota</taxon>
        <taxon>Metazoa</taxon>
        <taxon>Chordata</taxon>
        <taxon>Craniata</taxon>
        <taxon>Vertebrata</taxon>
        <taxon>Euteleostomi</taxon>
        <taxon>Actinopterygii</taxon>
        <taxon>Neopterygii</taxon>
        <taxon>Teleostei</taxon>
        <taxon>Neoteleostei</taxon>
        <taxon>Acanthomorphata</taxon>
        <taxon>Ovalentaria</taxon>
        <taxon>Cichlomorphae</taxon>
        <taxon>Cichliformes</taxon>
        <taxon>Cichlidae</taxon>
        <taxon>African cichlids</taxon>
        <taxon>Pseudocrenilabrinae</taxon>
        <taxon>Haplochromini</taxon>
        <taxon>Maylandia</taxon>
        <taxon>Maylandia zebra complex</taxon>
    </lineage>
</organism>
<evidence type="ECO:0000256" key="1">
    <source>
        <dbReference type="ARBA" id="ARBA00004479"/>
    </source>
</evidence>
<dbReference type="Pfam" id="PF00020">
    <property type="entry name" value="TNFR_c6"/>
    <property type="match status" value="1"/>
</dbReference>
<dbReference type="CDD" id="cd13405">
    <property type="entry name" value="TNFRSF14_teleost"/>
    <property type="match status" value="1"/>
</dbReference>
<accession>A0A3P9C0I7</accession>
<keyword evidence="3" id="KW-0945">Host-virus interaction</keyword>
<dbReference type="FunFam" id="2.10.50.10:FF:000065">
    <property type="entry name" value="TNF receptor superfamily member 14"/>
    <property type="match status" value="1"/>
</dbReference>
<dbReference type="PROSITE" id="PS00652">
    <property type="entry name" value="TNFR_NGFR_1"/>
    <property type="match status" value="2"/>
</dbReference>
<protein>
    <recommendedName>
        <fullName evidence="15">TNFR-Cys domain-containing protein</fullName>
    </recommendedName>
</protein>
<dbReference type="GO" id="GO:0046642">
    <property type="term" value="P:negative regulation of alpha-beta T cell proliferation"/>
    <property type="evidence" value="ECO:0007669"/>
    <property type="project" value="TreeGrafter"/>
</dbReference>
<evidence type="ECO:0000256" key="2">
    <source>
        <dbReference type="ARBA" id="ARBA00022553"/>
    </source>
</evidence>
<name>A0A3P9C0I7_9CICH</name>
<evidence type="ECO:0000313" key="16">
    <source>
        <dbReference type="Ensembl" id="ENSMZEP00005015750.1"/>
    </source>
</evidence>
<dbReference type="SUPFAM" id="SSF57586">
    <property type="entry name" value="TNF receptor-like"/>
    <property type="match status" value="2"/>
</dbReference>
<evidence type="ECO:0000256" key="11">
    <source>
        <dbReference type="ARBA" id="ARBA00023180"/>
    </source>
</evidence>
<dbReference type="PROSITE" id="PS50050">
    <property type="entry name" value="TNFR_NGFR_2"/>
    <property type="match status" value="2"/>
</dbReference>
<dbReference type="PANTHER" id="PTHR46838:SF1">
    <property type="entry name" value="TUMOR NECROSIS FACTOR RECEPTOR SUPERFAMILY MEMBER 14"/>
    <property type="match status" value="1"/>
</dbReference>
<dbReference type="AlphaFoldDB" id="A0A3P9C0I7"/>
<evidence type="ECO:0000256" key="7">
    <source>
        <dbReference type="ARBA" id="ARBA00022989"/>
    </source>
</evidence>
<dbReference type="GO" id="GO:2000406">
    <property type="term" value="P:positive regulation of T cell migration"/>
    <property type="evidence" value="ECO:0007669"/>
    <property type="project" value="TreeGrafter"/>
</dbReference>
<comment type="caution">
    <text evidence="12">Lacks conserved residue(s) required for the propagation of feature annotation.</text>
</comment>
<dbReference type="Ensembl" id="ENSMZET00005016259.1">
    <property type="protein sequence ID" value="ENSMZEP00005015750.1"/>
    <property type="gene ID" value="ENSMZEG00005011819.1"/>
</dbReference>
<dbReference type="InterPro" id="IPR008063">
    <property type="entry name" value="Fas_rcpt"/>
</dbReference>
<keyword evidence="10" id="KW-0675">Receptor</keyword>
<keyword evidence="2" id="KW-0597">Phosphoprotein</keyword>
<evidence type="ECO:0000256" key="9">
    <source>
        <dbReference type="ARBA" id="ARBA00023157"/>
    </source>
</evidence>
<evidence type="ECO:0000256" key="10">
    <source>
        <dbReference type="ARBA" id="ARBA00023170"/>
    </source>
</evidence>
<feature type="disulfide bond" evidence="12">
    <location>
        <begin position="32"/>
        <end position="45"/>
    </location>
</feature>
<feature type="domain" description="TNFR-Cys" evidence="15">
    <location>
        <begin position="55"/>
        <end position="97"/>
    </location>
</feature>
<dbReference type="GO" id="GO:0004888">
    <property type="term" value="F:transmembrane signaling receptor activity"/>
    <property type="evidence" value="ECO:0007669"/>
    <property type="project" value="InterPro"/>
</dbReference>
<sequence>MFSFISIIVMTVFSGLSLTCHPAEYQIGNECCPKCPPGSRVKTHCKEYSSTSCAPCMGGTYTDQQNGLERCLSCTNCDSGSGLRVKTPCTSTSDTVCEPLERFYCVSYEKDSCGRAQEHRHCKPGQYIRQNGTASTDTECSDCSSGTFSNGTFHSCQHMCNICTLHCPLTVSLCPSRCHSLNLQLITEGTLAADNQCGEKSNHVTPTITVIVLIIVGLVLVLLVLLVLLYKAIFIYCRENNPMIQICKENSMCIKINYFQQCNMSSKHPRNYSVKSNMTYKNTSIGV</sequence>
<reference evidence="16 17" key="1">
    <citation type="journal article" date="2014" name="Nature">
        <title>The genomic substrate for adaptive radiation in African cichlid fish.</title>
        <authorList>
            <person name="Brawand D."/>
            <person name="Wagner C.E."/>
            <person name="Li Y.I."/>
            <person name="Malinsky M."/>
            <person name="Keller I."/>
            <person name="Fan S."/>
            <person name="Simakov O."/>
            <person name="Ng A.Y."/>
            <person name="Lim Z.W."/>
            <person name="Bezault E."/>
            <person name="Turner-Maier J."/>
            <person name="Johnson J."/>
            <person name="Alcazar R."/>
            <person name="Noh H.J."/>
            <person name="Russell P."/>
            <person name="Aken B."/>
            <person name="Alfoldi J."/>
            <person name="Amemiya C."/>
            <person name="Azzouzi N."/>
            <person name="Baroiller J.F."/>
            <person name="Barloy-Hubler F."/>
            <person name="Berlin A."/>
            <person name="Bloomquist R."/>
            <person name="Carleton K.L."/>
            <person name="Conte M.A."/>
            <person name="D'Cotta H."/>
            <person name="Eshel O."/>
            <person name="Gaffney L."/>
            <person name="Galibert F."/>
            <person name="Gante H.F."/>
            <person name="Gnerre S."/>
            <person name="Greuter L."/>
            <person name="Guyon R."/>
            <person name="Haddad N.S."/>
            <person name="Haerty W."/>
            <person name="Harris R.M."/>
            <person name="Hofmann H.A."/>
            <person name="Hourlier T."/>
            <person name="Hulata G."/>
            <person name="Jaffe D.B."/>
            <person name="Lara M."/>
            <person name="Lee A.P."/>
            <person name="MacCallum I."/>
            <person name="Mwaiko S."/>
            <person name="Nikaido M."/>
            <person name="Nishihara H."/>
            <person name="Ozouf-Costaz C."/>
            <person name="Penman D.J."/>
            <person name="Przybylski D."/>
            <person name="Rakotomanga M."/>
            <person name="Renn S.C.P."/>
            <person name="Ribeiro F.J."/>
            <person name="Ron M."/>
            <person name="Salzburger W."/>
            <person name="Sanchez-Pulido L."/>
            <person name="Santos M.E."/>
            <person name="Searle S."/>
            <person name="Sharpe T."/>
            <person name="Swofford R."/>
            <person name="Tan F.J."/>
            <person name="Williams L."/>
            <person name="Young S."/>
            <person name="Yin S."/>
            <person name="Okada N."/>
            <person name="Kocher T.D."/>
            <person name="Miska E.A."/>
            <person name="Lander E.S."/>
            <person name="Venkatesh B."/>
            <person name="Fernald R.D."/>
            <person name="Meyer A."/>
            <person name="Ponting C.P."/>
            <person name="Streelman J.T."/>
            <person name="Lindblad-Toh K."/>
            <person name="Seehausen O."/>
            <person name="Di Palma F."/>
        </authorList>
    </citation>
    <scope>NUCLEOTIDE SEQUENCE</scope>
</reference>
<evidence type="ECO:0000256" key="8">
    <source>
        <dbReference type="ARBA" id="ARBA00023136"/>
    </source>
</evidence>
<dbReference type="GO" id="GO:0007165">
    <property type="term" value="P:signal transduction"/>
    <property type="evidence" value="ECO:0007669"/>
    <property type="project" value="InterPro"/>
</dbReference>
<feature type="transmembrane region" description="Helical" evidence="13">
    <location>
        <begin position="208"/>
        <end position="230"/>
    </location>
</feature>
<reference evidence="16" key="2">
    <citation type="submission" date="2025-08" db="UniProtKB">
        <authorList>
            <consortium name="Ensembl"/>
        </authorList>
    </citation>
    <scope>IDENTIFICATION</scope>
</reference>
<evidence type="ECO:0000256" key="3">
    <source>
        <dbReference type="ARBA" id="ARBA00022581"/>
    </source>
</evidence>
<evidence type="ECO:0000256" key="5">
    <source>
        <dbReference type="ARBA" id="ARBA00022729"/>
    </source>
</evidence>
<dbReference type="FunFam" id="2.10.50.10:FF:000007">
    <property type="entry name" value="TNF receptor superfamily member 14"/>
    <property type="match status" value="1"/>
</dbReference>
<dbReference type="Gene3D" id="2.10.50.10">
    <property type="entry name" value="Tumor Necrosis Factor Receptor, subunit A, domain 2"/>
    <property type="match status" value="3"/>
</dbReference>
<dbReference type="GO" id="GO:0002720">
    <property type="term" value="P:positive regulation of cytokine production involved in immune response"/>
    <property type="evidence" value="ECO:0007669"/>
    <property type="project" value="TreeGrafter"/>
</dbReference>
<feature type="domain" description="TNFR-Cys" evidence="15">
    <location>
        <begin position="19"/>
        <end position="53"/>
    </location>
</feature>
<dbReference type="STRING" id="106582.ENSMZEP00005015750"/>
<evidence type="ECO:0000256" key="12">
    <source>
        <dbReference type="PROSITE-ProRule" id="PRU00206"/>
    </source>
</evidence>
<evidence type="ECO:0000313" key="17">
    <source>
        <dbReference type="Proteomes" id="UP000265160"/>
    </source>
</evidence>
<dbReference type="Proteomes" id="UP000265160">
    <property type="component" value="LG23"/>
</dbReference>
<dbReference type="GO" id="GO:0009897">
    <property type="term" value="C:external side of plasma membrane"/>
    <property type="evidence" value="ECO:0007669"/>
    <property type="project" value="TreeGrafter"/>
</dbReference>
<dbReference type="GO" id="GO:0006915">
    <property type="term" value="P:apoptotic process"/>
    <property type="evidence" value="ECO:0007669"/>
    <property type="project" value="InterPro"/>
</dbReference>
<evidence type="ECO:0000259" key="15">
    <source>
        <dbReference type="PROSITE" id="PS50050"/>
    </source>
</evidence>
<comment type="subcellular location">
    <subcellularLocation>
        <location evidence="1">Membrane</location>
        <topology evidence="1">Single-pass type I membrane protein</topology>
    </subcellularLocation>
</comment>
<feature type="disulfide bond" evidence="12">
    <location>
        <begin position="35"/>
        <end position="53"/>
    </location>
</feature>
<feature type="signal peptide" evidence="14">
    <location>
        <begin position="1"/>
        <end position="19"/>
    </location>
</feature>
<keyword evidence="17" id="KW-1185">Reference proteome</keyword>
<feature type="chain" id="PRO_5018107439" description="TNFR-Cys domain-containing protein" evidence="14">
    <location>
        <begin position="20"/>
        <end position="287"/>
    </location>
</feature>
<dbReference type="GO" id="GO:0006955">
    <property type="term" value="P:immune response"/>
    <property type="evidence" value="ECO:0007669"/>
    <property type="project" value="InterPro"/>
</dbReference>
<keyword evidence="7 13" id="KW-1133">Transmembrane helix</keyword>
<feature type="disulfide bond" evidence="12">
    <location>
        <begin position="56"/>
        <end position="71"/>
    </location>
</feature>
<keyword evidence="11" id="KW-0325">Glycoprotein</keyword>
<keyword evidence="8 13" id="KW-0472">Membrane</keyword>
<proteinExistence type="predicted"/>
<feature type="repeat" description="TNFR-Cys" evidence="12">
    <location>
        <begin position="19"/>
        <end position="53"/>
    </location>
</feature>